<comment type="pathway">
    <text evidence="1 11">Purine metabolism; purine nucleoside salvage.</text>
</comment>
<feature type="binding site" evidence="12">
    <location>
        <position position="81"/>
    </location>
    <ligand>
        <name>phosphate</name>
        <dbReference type="ChEBI" id="CHEBI:43474"/>
    </ligand>
</feature>
<evidence type="ECO:0000256" key="4">
    <source>
        <dbReference type="ARBA" id="ARBA00013834"/>
    </source>
</evidence>
<feature type="binding site" evidence="12">
    <location>
        <position position="237"/>
    </location>
    <ligand>
        <name>phosphate</name>
        <dbReference type="ChEBI" id="CHEBI:43474"/>
    </ligand>
</feature>
<feature type="binding site" evidence="12">
    <location>
        <position position="133"/>
    </location>
    <ligand>
        <name>phosphate</name>
        <dbReference type="ChEBI" id="CHEBI:43474"/>
    </ligand>
</feature>
<protein>
    <recommendedName>
        <fullName evidence="4 11">Purine nucleoside phosphorylase</fullName>
        <ecNumber evidence="3 11">2.4.2.1</ecNumber>
    </recommendedName>
    <alternativeName>
        <fullName evidence="11">Inosine-guanosine phosphorylase</fullName>
    </alternativeName>
</protein>
<dbReference type="NCBIfam" id="TIGR01697">
    <property type="entry name" value="PNPH-PUNA-XAPA"/>
    <property type="match status" value="1"/>
</dbReference>
<comment type="catalytic activity">
    <reaction evidence="9">
        <text>2'-deoxyinosine + phosphate = 2-deoxy-alpha-D-ribose 1-phosphate + hypoxanthine</text>
        <dbReference type="Rhea" id="RHEA:27750"/>
        <dbReference type="ChEBI" id="CHEBI:17368"/>
        <dbReference type="ChEBI" id="CHEBI:28997"/>
        <dbReference type="ChEBI" id="CHEBI:43474"/>
        <dbReference type="ChEBI" id="CHEBI:57259"/>
        <dbReference type="EC" id="2.4.2.1"/>
    </reaction>
</comment>
<dbReference type="GO" id="GO:0004731">
    <property type="term" value="F:purine-nucleoside phosphorylase activity"/>
    <property type="evidence" value="ECO:0007669"/>
    <property type="project" value="UniProtKB-EC"/>
</dbReference>
<evidence type="ECO:0000256" key="7">
    <source>
        <dbReference type="ARBA" id="ARBA00023918"/>
    </source>
</evidence>
<dbReference type="PANTHER" id="PTHR11904">
    <property type="entry name" value="METHYLTHIOADENOSINE/PURINE NUCLEOSIDE PHOSPHORYLASE"/>
    <property type="match status" value="1"/>
</dbReference>
<feature type="binding site" evidence="12">
    <location>
        <position position="260"/>
    </location>
    <ligand>
        <name>a purine D-ribonucleoside</name>
        <dbReference type="ChEBI" id="CHEBI:142355"/>
    </ligand>
</feature>
<dbReference type="OrthoDB" id="10261782at2759"/>
<dbReference type="Proteomes" id="UP000594260">
    <property type="component" value="Unplaced"/>
</dbReference>
<dbReference type="OMA" id="EGVYAQF"/>
<dbReference type="InterPro" id="IPR011270">
    <property type="entry name" value="Pur_Nuc_Pase_Ino/Guo-sp"/>
</dbReference>
<comment type="function">
    <text evidence="11">The purine nucleoside phosphorylases catalyze the phosphorolytic breakdown of the N-glycosidic bond in the beta-(deoxy)ribonucleoside molecules, with the formation of the corresponding free purine bases and pentose-1-phosphate.</text>
</comment>
<keyword evidence="15" id="KW-1185">Reference proteome</keyword>
<comment type="catalytic activity">
    <reaction evidence="7">
        <text>inosine + phosphate = alpha-D-ribose 1-phosphate + hypoxanthine</text>
        <dbReference type="Rhea" id="RHEA:27646"/>
        <dbReference type="ChEBI" id="CHEBI:17368"/>
        <dbReference type="ChEBI" id="CHEBI:17596"/>
        <dbReference type="ChEBI" id="CHEBI:43474"/>
        <dbReference type="ChEBI" id="CHEBI:57720"/>
        <dbReference type="EC" id="2.4.2.1"/>
    </reaction>
</comment>
<dbReference type="Pfam" id="PF01048">
    <property type="entry name" value="PNP_UDP_1"/>
    <property type="match status" value="1"/>
</dbReference>
<dbReference type="EC" id="2.4.2.1" evidence="3 11"/>
<feature type="binding site" evidence="12">
    <location>
        <position position="218"/>
    </location>
    <ligand>
        <name>a purine D-ribonucleoside</name>
        <dbReference type="ChEBI" id="CHEBI:142355"/>
    </ligand>
</feature>
<dbReference type="GO" id="GO:0005737">
    <property type="term" value="C:cytoplasm"/>
    <property type="evidence" value="ECO:0007669"/>
    <property type="project" value="TreeGrafter"/>
</dbReference>
<dbReference type="UniPathway" id="UPA00606"/>
<dbReference type="KEGG" id="vde:111244127"/>
<dbReference type="GO" id="GO:0009116">
    <property type="term" value="P:nucleoside metabolic process"/>
    <property type="evidence" value="ECO:0007669"/>
    <property type="project" value="InterPro"/>
</dbReference>
<feature type="domain" description="Nucleoside phosphorylase" evidence="13">
    <location>
        <begin position="44"/>
        <end position="293"/>
    </location>
</feature>
<dbReference type="CDD" id="cd09009">
    <property type="entry name" value="PNP-EcPNPII_like"/>
    <property type="match status" value="1"/>
</dbReference>
<evidence type="ECO:0000256" key="10">
    <source>
        <dbReference type="ARBA" id="ARBA00023970"/>
    </source>
</evidence>
<evidence type="ECO:0000256" key="9">
    <source>
        <dbReference type="ARBA" id="ARBA00023950"/>
    </source>
</evidence>
<evidence type="ECO:0000256" key="2">
    <source>
        <dbReference type="ARBA" id="ARBA00006751"/>
    </source>
</evidence>
<dbReference type="GeneID" id="111244127"/>
<organism evidence="14 15">
    <name type="scientific">Varroa destructor</name>
    <name type="common">Honeybee mite</name>
    <dbReference type="NCBI Taxonomy" id="109461"/>
    <lineage>
        <taxon>Eukaryota</taxon>
        <taxon>Metazoa</taxon>
        <taxon>Ecdysozoa</taxon>
        <taxon>Arthropoda</taxon>
        <taxon>Chelicerata</taxon>
        <taxon>Arachnida</taxon>
        <taxon>Acari</taxon>
        <taxon>Parasitiformes</taxon>
        <taxon>Mesostigmata</taxon>
        <taxon>Gamasina</taxon>
        <taxon>Dermanyssoidea</taxon>
        <taxon>Varroidae</taxon>
        <taxon>Varroa</taxon>
    </lineage>
</organism>
<comment type="catalytic activity">
    <reaction evidence="10">
        <text>guanosine + phosphate = alpha-D-ribose 1-phosphate + guanine</text>
        <dbReference type="Rhea" id="RHEA:13233"/>
        <dbReference type="ChEBI" id="CHEBI:16235"/>
        <dbReference type="ChEBI" id="CHEBI:16750"/>
        <dbReference type="ChEBI" id="CHEBI:43474"/>
        <dbReference type="ChEBI" id="CHEBI:57720"/>
        <dbReference type="EC" id="2.4.2.1"/>
    </reaction>
</comment>
<keyword evidence="6 11" id="KW-0808">Transferase</keyword>
<dbReference type="InterPro" id="IPR000845">
    <property type="entry name" value="Nucleoside_phosphorylase_d"/>
</dbReference>
<proteinExistence type="inferred from homology"/>
<dbReference type="EnsemblMetazoa" id="XM_022790819">
    <property type="protein sequence ID" value="XP_022646554"/>
    <property type="gene ID" value="LOC111244127"/>
</dbReference>
<evidence type="ECO:0000256" key="12">
    <source>
        <dbReference type="PIRSR" id="PIRSR000477-2"/>
    </source>
</evidence>
<reference evidence="14" key="1">
    <citation type="submission" date="2021-01" db="UniProtKB">
        <authorList>
            <consortium name="EnsemblMetazoa"/>
        </authorList>
    </citation>
    <scope>IDENTIFICATION</scope>
</reference>
<keyword evidence="5 11" id="KW-0328">Glycosyltransferase</keyword>
<evidence type="ECO:0000259" key="13">
    <source>
        <dbReference type="Pfam" id="PF01048"/>
    </source>
</evidence>
<dbReference type="FunCoup" id="A0A7M7JE32">
    <property type="interactions" value="195"/>
</dbReference>
<evidence type="ECO:0000256" key="8">
    <source>
        <dbReference type="ARBA" id="ARBA00023929"/>
    </source>
</evidence>
<evidence type="ECO:0000256" key="5">
    <source>
        <dbReference type="ARBA" id="ARBA00022676"/>
    </source>
</evidence>
<dbReference type="FunFam" id="3.40.50.1580:FF:000004">
    <property type="entry name" value="Purine nucleoside phosphorylase"/>
    <property type="match status" value="1"/>
</dbReference>
<evidence type="ECO:0000256" key="1">
    <source>
        <dbReference type="ARBA" id="ARBA00005058"/>
    </source>
</evidence>
<dbReference type="AlphaFoldDB" id="A0A7M7JE32"/>
<evidence type="ECO:0000256" key="11">
    <source>
        <dbReference type="PIRNR" id="PIRNR000477"/>
    </source>
</evidence>
<feature type="binding site" evidence="12">
    <location>
        <begin position="101"/>
        <end position="103"/>
    </location>
    <ligand>
        <name>phosphate</name>
        <dbReference type="ChEBI" id="CHEBI:43474"/>
    </ligand>
</feature>
<dbReference type="NCBIfam" id="NF006054">
    <property type="entry name" value="PRK08202.1"/>
    <property type="match status" value="1"/>
</dbReference>
<dbReference type="InParanoid" id="A0A7M7JE32"/>
<evidence type="ECO:0000313" key="14">
    <source>
        <dbReference type="EnsemblMetazoa" id="XP_022646554"/>
    </source>
</evidence>
<dbReference type="Gene3D" id="3.40.50.1580">
    <property type="entry name" value="Nucleoside phosphorylase domain"/>
    <property type="match status" value="1"/>
</dbReference>
<dbReference type="SUPFAM" id="SSF53167">
    <property type="entry name" value="Purine and uridine phosphorylases"/>
    <property type="match status" value="1"/>
</dbReference>
<feature type="binding site" evidence="12">
    <location>
        <position position="50"/>
    </location>
    <ligand>
        <name>phosphate</name>
        <dbReference type="ChEBI" id="CHEBI:43474"/>
    </ligand>
</feature>
<evidence type="ECO:0000313" key="15">
    <source>
        <dbReference type="Proteomes" id="UP000594260"/>
    </source>
</evidence>
<evidence type="ECO:0000256" key="6">
    <source>
        <dbReference type="ARBA" id="ARBA00022679"/>
    </source>
</evidence>
<name>A0A7M7JE32_VARDE</name>
<accession>A0A7M7JE32</accession>
<dbReference type="RefSeq" id="XP_022646554.1">
    <property type="nucleotide sequence ID" value="XM_022790819.1"/>
</dbReference>
<evidence type="ECO:0000256" key="3">
    <source>
        <dbReference type="ARBA" id="ARBA00011886"/>
    </source>
</evidence>
<comment type="catalytic activity">
    <reaction evidence="8">
        <text>2'-deoxyguanosine + phosphate = 2-deoxy-alpha-D-ribose 1-phosphate + guanine</text>
        <dbReference type="Rhea" id="RHEA:27738"/>
        <dbReference type="ChEBI" id="CHEBI:16235"/>
        <dbReference type="ChEBI" id="CHEBI:17172"/>
        <dbReference type="ChEBI" id="CHEBI:43474"/>
        <dbReference type="ChEBI" id="CHEBI:57259"/>
        <dbReference type="EC" id="2.4.2.1"/>
    </reaction>
</comment>
<dbReference type="InterPro" id="IPR011268">
    <property type="entry name" value="Purine_phosphorylase"/>
</dbReference>
<dbReference type="PIRSF" id="PIRSF000477">
    <property type="entry name" value="PurNPase"/>
    <property type="match status" value="1"/>
</dbReference>
<sequence length="300" mass="32805">MIPLFRSSIVSEITMINPEEAYSYEEMVEIANFLQTKTQHRPSVGIICGSGLSFLADLLAEKDIIKYEDVPRFPRSTVKGHSGQLVFGKLSGKVVVCMQGRIHPYEGHPMWKCAMPVRLMKLCGASILVVTNAAGGLNPSLKTGDIMLIKDHINFAGLAGNHPLRGLNDDRWGPRFSNMNCAYDPELLRLARDAALEVGAGSFLKEGVYCMLGGPSFETVAEVKMLRLLGADCVGMSTSHEVIVAKHCGLRVVGLSLITNEAVASYEANQFACHDEVLATARQRATVLEKIVSLLVFRMH</sequence>
<dbReference type="InterPro" id="IPR035994">
    <property type="entry name" value="Nucleoside_phosphorylase_sf"/>
</dbReference>
<dbReference type="NCBIfam" id="TIGR01700">
    <property type="entry name" value="PNPH"/>
    <property type="match status" value="1"/>
</dbReference>
<comment type="similarity">
    <text evidence="2 11">Belongs to the PNP/MTAP phosphorylase family.</text>
</comment>
<dbReference type="PANTHER" id="PTHR11904:SF9">
    <property type="entry name" value="PURINE NUCLEOSIDE PHOSPHORYLASE-RELATED"/>
    <property type="match status" value="1"/>
</dbReference>